<keyword evidence="2" id="KW-1185">Reference proteome</keyword>
<dbReference type="RefSeq" id="WP_386094223.1">
    <property type="nucleotide sequence ID" value="NZ_JBHUOZ010000001.1"/>
</dbReference>
<dbReference type="EMBL" id="JBHUOZ010000001">
    <property type="protein sequence ID" value="MFD2918314.1"/>
    <property type="molecule type" value="Genomic_DNA"/>
</dbReference>
<comment type="caution">
    <text evidence="1">The sequence shown here is derived from an EMBL/GenBank/DDBJ whole genome shotgun (WGS) entry which is preliminary data.</text>
</comment>
<dbReference type="Proteomes" id="UP001597511">
    <property type="component" value="Unassembled WGS sequence"/>
</dbReference>
<name>A0ABW5ZZ65_9BACT</name>
<evidence type="ECO:0000313" key="2">
    <source>
        <dbReference type="Proteomes" id="UP001597511"/>
    </source>
</evidence>
<dbReference type="InterPro" id="IPR024284">
    <property type="entry name" value="DUF3826"/>
</dbReference>
<dbReference type="Pfam" id="PF12875">
    <property type="entry name" value="DUF3826"/>
    <property type="match status" value="1"/>
</dbReference>
<accession>A0ABW5ZZ65</accession>
<reference evidence="2" key="1">
    <citation type="journal article" date="2019" name="Int. J. Syst. Evol. Microbiol.">
        <title>The Global Catalogue of Microorganisms (GCM) 10K type strain sequencing project: providing services to taxonomists for standard genome sequencing and annotation.</title>
        <authorList>
            <consortium name="The Broad Institute Genomics Platform"/>
            <consortium name="The Broad Institute Genome Sequencing Center for Infectious Disease"/>
            <person name="Wu L."/>
            <person name="Ma J."/>
        </authorList>
    </citation>
    <scope>NUCLEOTIDE SEQUENCE [LARGE SCALE GENOMIC DNA]</scope>
    <source>
        <strain evidence="2">KCTC 23299</strain>
    </source>
</reference>
<sequence length="205" mass="23487">MAQNTPEQEAAYKKTITERATKIVNTLGIDDTGRFNEVVTVVANQYFALNTIQDETQKAIATVKSTYTEKTKQEEPLKQVEDKKTVKVKQLHAAFLAQLNNKLTPEQVEKVKDGMTYSVLPKTYAAYQEMLLQLTPEQKKQIYAWLVEARELAMDAETSDKKHAVFGKYKGRINNYLSAAGYDMKKEGEEWQKRIKAREQNNNTK</sequence>
<organism evidence="1 2">
    <name type="scientific">Terrimonas rubra</name>
    <dbReference type="NCBI Taxonomy" id="1035890"/>
    <lineage>
        <taxon>Bacteria</taxon>
        <taxon>Pseudomonadati</taxon>
        <taxon>Bacteroidota</taxon>
        <taxon>Chitinophagia</taxon>
        <taxon>Chitinophagales</taxon>
        <taxon>Chitinophagaceae</taxon>
        <taxon>Terrimonas</taxon>
    </lineage>
</organism>
<proteinExistence type="predicted"/>
<protein>
    <submittedName>
        <fullName evidence="1">DUF3826 domain-containing protein</fullName>
    </submittedName>
</protein>
<evidence type="ECO:0000313" key="1">
    <source>
        <dbReference type="EMBL" id="MFD2918314.1"/>
    </source>
</evidence>
<gene>
    <name evidence="1" type="ORF">ACFS6H_01255</name>
</gene>